<dbReference type="AlphaFoldDB" id="A0AAU1ZW50"/>
<dbReference type="EMBL" id="CP108222">
    <property type="protein sequence ID" value="WTT15553.1"/>
    <property type="molecule type" value="Genomic_DNA"/>
</dbReference>
<dbReference type="PANTHER" id="PTHR43142">
    <property type="entry name" value="CARBOXYLIC ESTER HYDROLASE"/>
    <property type="match status" value="1"/>
</dbReference>
<evidence type="ECO:0000313" key="5">
    <source>
        <dbReference type="EMBL" id="WTT15553.1"/>
    </source>
</evidence>
<dbReference type="InterPro" id="IPR019826">
    <property type="entry name" value="Carboxylesterase_B_AS"/>
</dbReference>
<evidence type="ECO:0000256" key="3">
    <source>
        <dbReference type="RuleBase" id="RU361235"/>
    </source>
</evidence>
<comment type="similarity">
    <text evidence="1 3">Belongs to the type-B carboxylesterase/lipase family.</text>
</comment>
<dbReference type="InterPro" id="IPR029058">
    <property type="entry name" value="AB_hydrolase_fold"/>
</dbReference>
<dbReference type="SUPFAM" id="SSF53474">
    <property type="entry name" value="alpha/beta-Hydrolases"/>
    <property type="match status" value="1"/>
</dbReference>
<evidence type="ECO:0000256" key="2">
    <source>
        <dbReference type="ARBA" id="ARBA00022801"/>
    </source>
</evidence>
<dbReference type="PANTHER" id="PTHR43142:SF1">
    <property type="entry name" value="CARBOXYLIC ESTER HYDROLASE"/>
    <property type="match status" value="1"/>
</dbReference>
<accession>A0AAU1ZW50</accession>
<dbReference type="PROSITE" id="PS00122">
    <property type="entry name" value="CARBOXYLESTERASE_B_1"/>
    <property type="match status" value="1"/>
</dbReference>
<dbReference type="Gene3D" id="3.40.50.1820">
    <property type="entry name" value="alpha/beta hydrolase"/>
    <property type="match status" value="1"/>
</dbReference>
<sequence>MTAVDDAADIAVTVHSPAGAVVGRRSGPVQRFLGIPYAQQPSGVRRFAAPVRRGRFPEPFDASRPGPTSQRVPLFATTTIPEPSVPGDDILNLSVVAPAPSPAADHAPFPVLVWIHGGGFLAGSPASPWYDGRSFARDGVVCVTVGYRLGVDGFAPLDGVPTNLGLRDLLLALDWVQENIGAFGGDPGRVTVAGQSAGGAAVLALLSSPAASGLFQRAVSLSGGLFDGDGVVAREFVERLGERVGVPSTRAGFGNRPVEQLQEAVVALRDELGADILPLGPIVGDDILPVPVADGLARHGHGVPLLLGATGDEFDCVAAPENPHPSPYSPAELAAARAAGTRATDTLFRAACPRVAAARRDADAGTWLYSFEWPSPVLGGSAHCVDIPFFFDVLDAPGCAEALGPYPPTELATATHTDLVGFVHGREPGWARATGEPGDPAREYGRPGAAVVADTTGVFDPVARAVSGVVGAC</sequence>
<evidence type="ECO:0000259" key="4">
    <source>
        <dbReference type="Pfam" id="PF00135"/>
    </source>
</evidence>
<dbReference type="GO" id="GO:0016787">
    <property type="term" value="F:hydrolase activity"/>
    <property type="evidence" value="ECO:0007669"/>
    <property type="project" value="UniProtKB-KW"/>
</dbReference>
<dbReference type="EC" id="3.1.1.-" evidence="3"/>
<proteinExistence type="inferred from homology"/>
<reference evidence="5" key="1">
    <citation type="submission" date="2022-10" db="EMBL/GenBank/DDBJ databases">
        <title>The complete genomes of actinobacterial strains from the NBC collection.</title>
        <authorList>
            <person name="Joergensen T.S."/>
            <person name="Alvarez Arevalo M."/>
            <person name="Sterndorff E.B."/>
            <person name="Faurdal D."/>
            <person name="Vuksanovic O."/>
            <person name="Mourched A.-S."/>
            <person name="Charusanti P."/>
            <person name="Shaw S."/>
            <person name="Blin K."/>
            <person name="Weber T."/>
        </authorList>
    </citation>
    <scope>NUCLEOTIDE SEQUENCE</scope>
    <source>
        <strain evidence="5">NBC_00093</strain>
    </source>
</reference>
<protein>
    <recommendedName>
        <fullName evidence="3">Carboxylic ester hydrolase</fullName>
        <ecNumber evidence="3">3.1.1.-</ecNumber>
    </recommendedName>
</protein>
<organism evidence="5">
    <name type="scientific">Streptomyces sp. NBC_00093</name>
    <dbReference type="NCBI Taxonomy" id="2975649"/>
    <lineage>
        <taxon>Bacteria</taxon>
        <taxon>Bacillati</taxon>
        <taxon>Actinomycetota</taxon>
        <taxon>Actinomycetes</taxon>
        <taxon>Kitasatosporales</taxon>
        <taxon>Streptomycetaceae</taxon>
        <taxon>Streptomyces</taxon>
    </lineage>
</organism>
<keyword evidence="2 3" id="KW-0378">Hydrolase</keyword>
<name>A0AAU1ZW50_9ACTN</name>
<evidence type="ECO:0000256" key="1">
    <source>
        <dbReference type="ARBA" id="ARBA00005964"/>
    </source>
</evidence>
<feature type="domain" description="Carboxylesterase type B" evidence="4">
    <location>
        <begin position="13"/>
        <end position="320"/>
    </location>
</feature>
<dbReference type="Pfam" id="PF00135">
    <property type="entry name" value="COesterase"/>
    <property type="match status" value="1"/>
</dbReference>
<dbReference type="InterPro" id="IPR002018">
    <property type="entry name" value="CarbesteraseB"/>
</dbReference>
<gene>
    <name evidence="5" type="ORF">OHA22_08480</name>
</gene>